<accession>A0A1H9PMD8</accession>
<dbReference type="Proteomes" id="UP000198571">
    <property type="component" value="Unassembled WGS sequence"/>
</dbReference>
<evidence type="ECO:0000256" key="1">
    <source>
        <dbReference type="ARBA" id="ARBA00005721"/>
    </source>
</evidence>
<dbReference type="PANTHER" id="PTHR34297:SF1">
    <property type="entry name" value="ASP23_GLS24 FAMILY ENVELOPE STRESS RESPONSE PROTEIN"/>
    <property type="match status" value="1"/>
</dbReference>
<proteinExistence type="inferred from homology"/>
<dbReference type="RefSeq" id="WP_093047289.1">
    <property type="nucleotide sequence ID" value="NZ_FOGT01000001.1"/>
</dbReference>
<sequence length="138" mass="14859">MSENHLIHMSEDKSDLGKVEISPEVIEIIAGIAASELDGVAMLRGNFASGVAERLGRKSSHGKGVKVDLGDDGVNIEVFLITNYGVSIPDVCHKVQENIVQTLKNMTAINVLSVDVHVVGVHFEDKNESEAPKKEQGI</sequence>
<dbReference type="InterPro" id="IPR005531">
    <property type="entry name" value="Asp23"/>
</dbReference>
<evidence type="ECO:0000313" key="2">
    <source>
        <dbReference type="EMBL" id="SER48975.1"/>
    </source>
</evidence>
<reference evidence="3" key="1">
    <citation type="submission" date="2016-10" db="EMBL/GenBank/DDBJ databases">
        <authorList>
            <person name="Varghese N."/>
            <person name="Submissions S."/>
        </authorList>
    </citation>
    <scope>NUCLEOTIDE SEQUENCE [LARGE SCALE GENOMIC DNA]</scope>
    <source>
        <strain evidence="3">S9</strain>
    </source>
</reference>
<organism evidence="2 3">
    <name type="scientific">Salipaludibacillus aurantiacus</name>
    <dbReference type="NCBI Taxonomy" id="1601833"/>
    <lineage>
        <taxon>Bacteria</taxon>
        <taxon>Bacillati</taxon>
        <taxon>Bacillota</taxon>
        <taxon>Bacilli</taxon>
        <taxon>Bacillales</taxon>
        <taxon>Bacillaceae</taxon>
    </lineage>
</organism>
<evidence type="ECO:0000313" key="3">
    <source>
        <dbReference type="Proteomes" id="UP000198571"/>
    </source>
</evidence>
<dbReference type="Pfam" id="PF03780">
    <property type="entry name" value="Asp23"/>
    <property type="match status" value="1"/>
</dbReference>
<dbReference type="OrthoDB" id="9793465at2"/>
<gene>
    <name evidence="2" type="ORF">SAMN05518684_101371</name>
</gene>
<keyword evidence="3" id="KW-1185">Reference proteome</keyword>
<dbReference type="AlphaFoldDB" id="A0A1H9PMD8"/>
<dbReference type="PANTHER" id="PTHR34297">
    <property type="entry name" value="HYPOTHETICAL CYTOSOLIC PROTEIN-RELATED"/>
    <property type="match status" value="1"/>
</dbReference>
<dbReference type="EMBL" id="FOGT01000001">
    <property type="protein sequence ID" value="SER48975.1"/>
    <property type="molecule type" value="Genomic_DNA"/>
</dbReference>
<protein>
    <submittedName>
        <fullName evidence="2">Uncharacterized conserved protein YloU, alkaline shock protein (Asp23) family</fullName>
    </submittedName>
</protein>
<comment type="similarity">
    <text evidence="1">Belongs to the asp23 family.</text>
</comment>
<name>A0A1H9PMD8_9BACI</name>
<dbReference type="STRING" id="1601833.SAMN05518684_101371"/>